<dbReference type="EMBL" id="KE345521">
    <property type="protein sequence ID" value="EXC05169.1"/>
    <property type="molecule type" value="Genomic_DNA"/>
</dbReference>
<dbReference type="PANTHER" id="PTHR10857">
    <property type="entry name" value="COPINE"/>
    <property type="match status" value="1"/>
</dbReference>
<protein>
    <submittedName>
        <fullName evidence="3">Protein BONZAI 2</fullName>
    </submittedName>
</protein>
<dbReference type="eggNOG" id="KOG1327">
    <property type="taxonomic scope" value="Eukaryota"/>
</dbReference>
<feature type="domain" description="C2" evidence="1">
    <location>
        <begin position="124"/>
        <end position="250"/>
    </location>
</feature>
<dbReference type="AlphaFoldDB" id="W9RS23"/>
<dbReference type="InterPro" id="IPR037768">
    <property type="entry name" value="C2B_Copine"/>
</dbReference>
<dbReference type="GO" id="GO:0005886">
    <property type="term" value="C:plasma membrane"/>
    <property type="evidence" value="ECO:0007669"/>
    <property type="project" value="TreeGrafter"/>
</dbReference>
<dbReference type="CDD" id="cd04047">
    <property type="entry name" value="C2B_Copine"/>
    <property type="match status" value="1"/>
</dbReference>
<dbReference type="SUPFAM" id="SSF53098">
    <property type="entry name" value="Ribonuclease H-like"/>
    <property type="match status" value="1"/>
</dbReference>
<dbReference type="PROSITE" id="PS50004">
    <property type="entry name" value="C2"/>
    <property type="match status" value="1"/>
</dbReference>
<accession>W9RS23</accession>
<dbReference type="Gene3D" id="3.30.420.10">
    <property type="entry name" value="Ribonuclease H-like superfamily/Ribonuclease H"/>
    <property type="match status" value="1"/>
</dbReference>
<keyword evidence="4" id="KW-1185">Reference proteome</keyword>
<evidence type="ECO:0000259" key="2">
    <source>
        <dbReference type="PROSITE" id="PS50994"/>
    </source>
</evidence>
<sequence>MVMVMMSSGSRGGSSCGGRGDGVAFGVAELAELGGDVPNGEAGVGIEDGVDVPGGLAGGDGDEGVVAGLPPGPDILAALLVGPPQGVGALLVQAVQGVAIMIRQDRSLTIDLLHREESNRGNHSRNCGKITVHAEESASSKTTIEMILSCSDLEYKDLFSRSDPFLVISKIVEGGAVIPVCKTEVIKNELKPKWNPIFLSIQQVGSKDQGLIIECFNFNSNGKHDLIGKVEKSLADLEKLHRSKQVENLFIPSSVGHGHPLETKVLKSCLFVDKFTESVQHTFLDYLAGGFELNFMVAIDFTVFVASYSVERLAELYVSKIVAWHGLSESIISDRDGRFMSRFWKSVHDTSRFWKNVHDAMRSKLKFSTAFHPQTDGQSERTIQTLENMLRACVMDFTGNWDRKLPLIEFSYNNSYHTSIGMAPFKALYGRKCRSPIHWYVPGEKHLETVDFTRRTTEDVRLIRERLDMLG</sequence>
<evidence type="ECO:0000313" key="4">
    <source>
        <dbReference type="Proteomes" id="UP000030645"/>
    </source>
</evidence>
<dbReference type="GO" id="GO:0003676">
    <property type="term" value="F:nucleic acid binding"/>
    <property type="evidence" value="ECO:0007669"/>
    <property type="project" value="InterPro"/>
</dbReference>
<dbReference type="PROSITE" id="PS50994">
    <property type="entry name" value="INTEGRASE"/>
    <property type="match status" value="1"/>
</dbReference>
<dbReference type="InterPro" id="IPR012337">
    <property type="entry name" value="RNaseH-like_sf"/>
</dbReference>
<dbReference type="InterPro" id="IPR035892">
    <property type="entry name" value="C2_domain_sf"/>
</dbReference>
<dbReference type="GO" id="GO:0005544">
    <property type="term" value="F:calcium-dependent phospholipid binding"/>
    <property type="evidence" value="ECO:0007669"/>
    <property type="project" value="InterPro"/>
</dbReference>
<dbReference type="GO" id="GO:0015074">
    <property type="term" value="P:DNA integration"/>
    <property type="evidence" value="ECO:0007669"/>
    <property type="project" value="InterPro"/>
</dbReference>
<dbReference type="InterPro" id="IPR001584">
    <property type="entry name" value="Integrase_cat-core"/>
</dbReference>
<dbReference type="Proteomes" id="UP000030645">
    <property type="component" value="Unassembled WGS sequence"/>
</dbReference>
<feature type="domain" description="Integrase catalytic" evidence="2">
    <location>
        <begin position="301"/>
        <end position="432"/>
    </location>
</feature>
<evidence type="ECO:0000259" key="1">
    <source>
        <dbReference type="PROSITE" id="PS50004"/>
    </source>
</evidence>
<proteinExistence type="predicted"/>
<dbReference type="InterPro" id="IPR000008">
    <property type="entry name" value="C2_dom"/>
</dbReference>
<dbReference type="Pfam" id="PF00168">
    <property type="entry name" value="C2"/>
    <property type="match status" value="1"/>
</dbReference>
<name>W9RS23_9ROSA</name>
<reference evidence="4" key="1">
    <citation type="submission" date="2013-01" db="EMBL/GenBank/DDBJ databases">
        <title>Draft Genome Sequence of a Mulberry Tree, Morus notabilis C.K. Schneid.</title>
        <authorList>
            <person name="He N."/>
            <person name="Zhao S."/>
        </authorList>
    </citation>
    <scope>NUCLEOTIDE SEQUENCE</scope>
</reference>
<dbReference type="STRING" id="981085.W9RS23"/>
<dbReference type="InterPro" id="IPR036397">
    <property type="entry name" value="RNaseH_sf"/>
</dbReference>
<organism evidence="3 4">
    <name type="scientific">Morus notabilis</name>
    <dbReference type="NCBI Taxonomy" id="981085"/>
    <lineage>
        <taxon>Eukaryota</taxon>
        <taxon>Viridiplantae</taxon>
        <taxon>Streptophyta</taxon>
        <taxon>Embryophyta</taxon>
        <taxon>Tracheophyta</taxon>
        <taxon>Spermatophyta</taxon>
        <taxon>Magnoliopsida</taxon>
        <taxon>eudicotyledons</taxon>
        <taxon>Gunneridae</taxon>
        <taxon>Pentapetalae</taxon>
        <taxon>rosids</taxon>
        <taxon>fabids</taxon>
        <taxon>Rosales</taxon>
        <taxon>Moraceae</taxon>
        <taxon>Moreae</taxon>
        <taxon>Morus</taxon>
    </lineage>
</organism>
<gene>
    <name evidence="3" type="ORF">L484_003976</name>
</gene>
<dbReference type="GO" id="GO:0071277">
    <property type="term" value="P:cellular response to calcium ion"/>
    <property type="evidence" value="ECO:0007669"/>
    <property type="project" value="TreeGrafter"/>
</dbReference>
<dbReference type="eggNOG" id="KOG0017">
    <property type="taxonomic scope" value="Eukaryota"/>
</dbReference>
<dbReference type="Gene3D" id="2.60.40.150">
    <property type="entry name" value="C2 domain"/>
    <property type="match status" value="1"/>
</dbReference>
<dbReference type="SMART" id="SM00239">
    <property type="entry name" value="C2"/>
    <property type="match status" value="1"/>
</dbReference>
<dbReference type="PANTHER" id="PTHR10857:SF106">
    <property type="entry name" value="C2 DOMAIN-CONTAINING PROTEIN"/>
    <property type="match status" value="1"/>
</dbReference>
<evidence type="ECO:0000313" key="3">
    <source>
        <dbReference type="EMBL" id="EXC05169.1"/>
    </source>
</evidence>
<dbReference type="InterPro" id="IPR045052">
    <property type="entry name" value="Copine"/>
</dbReference>
<dbReference type="SUPFAM" id="SSF49562">
    <property type="entry name" value="C2 domain (Calcium/lipid-binding domain, CaLB)"/>
    <property type="match status" value="1"/>
</dbReference>